<dbReference type="InParanoid" id="Q9HKJ1"/>
<dbReference type="EnsemblBacteria" id="CAC11746">
    <property type="protein sequence ID" value="CAC11746"/>
    <property type="gene ID" value="CAC11746"/>
</dbReference>
<organism evidence="1 2">
    <name type="scientific">Thermoplasma acidophilum (strain ATCC 25905 / DSM 1728 / JCM 9062 / NBRC 15155 / AMRC-C165)</name>
    <dbReference type="NCBI Taxonomy" id="273075"/>
    <lineage>
        <taxon>Archaea</taxon>
        <taxon>Methanobacteriati</taxon>
        <taxon>Thermoplasmatota</taxon>
        <taxon>Thermoplasmata</taxon>
        <taxon>Thermoplasmatales</taxon>
        <taxon>Thermoplasmataceae</taxon>
        <taxon>Thermoplasma</taxon>
    </lineage>
</organism>
<dbReference type="STRING" id="273075.gene:9571826"/>
<evidence type="ECO:0000313" key="1">
    <source>
        <dbReference type="EMBL" id="CAC11746.1"/>
    </source>
</evidence>
<gene>
    <name evidence="1" type="ordered locus">Ta0607</name>
</gene>
<proteinExistence type="predicted"/>
<dbReference type="InterPro" id="IPR036525">
    <property type="entry name" value="Tubulin/FtsZ_GTPase_sf"/>
</dbReference>
<dbReference type="PaxDb" id="273075-Ta0607m"/>
<name>Q9HKJ1_THEAC</name>
<keyword evidence="2" id="KW-1185">Reference proteome</keyword>
<dbReference type="KEGG" id="tac:Ta0607"/>
<reference evidence="1 2" key="1">
    <citation type="journal article" date="2000" name="Nature">
        <title>The genome sequence of the thermoacidophilic scavenger Thermoplasma acidophilum.</title>
        <authorList>
            <person name="Ruepp A."/>
            <person name="Graml W."/>
            <person name="Santos-Martinez M.L."/>
            <person name="Koretke K.K."/>
            <person name="Volker C."/>
            <person name="Mewes H.W."/>
            <person name="Frishman D."/>
            <person name="Stocker S."/>
            <person name="Lupas A.N."/>
            <person name="Baumeister W."/>
        </authorList>
    </citation>
    <scope>NUCLEOTIDE SEQUENCE [LARGE SCALE GENOMIC DNA]</scope>
    <source>
        <strain evidence="2">ATCC 25905 / DSM 1728 / JCM 9062 / NBRC 15155 / AMRC-C165</strain>
    </source>
</reference>
<evidence type="ECO:0000313" key="2">
    <source>
        <dbReference type="Proteomes" id="UP000001024"/>
    </source>
</evidence>
<dbReference type="HOGENOM" id="CLU_1357970_0_0_2"/>
<accession>Q9HKJ1</accession>
<protein>
    <submittedName>
        <fullName evidence="1">Uncharacterized protein</fullName>
    </submittedName>
</protein>
<dbReference type="Gene3D" id="3.40.50.1440">
    <property type="entry name" value="Tubulin/FtsZ, GTPase domain"/>
    <property type="match status" value="1"/>
</dbReference>
<dbReference type="AlphaFoldDB" id="Q9HKJ1"/>
<dbReference type="Proteomes" id="UP000001024">
    <property type="component" value="Chromosome"/>
</dbReference>
<dbReference type="SUPFAM" id="SSF52490">
    <property type="entry name" value="Tubulin nucleotide-binding domain-like"/>
    <property type="match status" value="1"/>
</dbReference>
<dbReference type="eggNOG" id="arCOG02201">
    <property type="taxonomic scope" value="Archaea"/>
</dbReference>
<sequence length="201" mass="22359">MRPIEVKNVDTYAIIQDDDQQIRTYDGMLSNGRGEIKISLYTLSSEKNPFFRYTSGPIKILNGGSSIRKDEEMFMKIADSAVAFVIVSGFGGNFSQALHLQLLGCLVSMGKETLSAVIIPGRAEERRRQKAIAGIRKMNKMNVPYVVFDNEQLNGPADTTIITERIDAANLKIADSLDGYISSISSSIDRLKYNLIEDARR</sequence>
<dbReference type="EMBL" id="AL445064">
    <property type="protein sequence ID" value="CAC11746.1"/>
    <property type="molecule type" value="Genomic_DNA"/>
</dbReference>